<gene>
    <name evidence="3" type="ORF">KEM10_07405</name>
</gene>
<sequence length="90" mass="10471">MSKNPVPINCPSCKEVLQVKQMICPACETRVEGQFAFSTLLQLPADEQELIVNYFKHKGNLIKLQEVYQISYPPLRKMLDKLLKKFEEEE</sequence>
<name>A0ABS5JT64_9BACT</name>
<proteinExistence type="predicted"/>
<evidence type="ECO:0000259" key="1">
    <source>
        <dbReference type="Pfam" id="PF09862"/>
    </source>
</evidence>
<evidence type="ECO:0000313" key="3">
    <source>
        <dbReference type="EMBL" id="MBS2098103.1"/>
    </source>
</evidence>
<feature type="domain" description="DUF2089" evidence="1">
    <location>
        <begin position="43"/>
        <end position="86"/>
    </location>
</feature>
<organism evidence="3 4">
    <name type="scientific">Carboxylicivirga linearis</name>
    <dbReference type="NCBI Taxonomy" id="1628157"/>
    <lineage>
        <taxon>Bacteria</taxon>
        <taxon>Pseudomonadati</taxon>
        <taxon>Bacteroidota</taxon>
        <taxon>Bacteroidia</taxon>
        <taxon>Marinilabiliales</taxon>
        <taxon>Marinilabiliaceae</taxon>
        <taxon>Carboxylicivirga</taxon>
    </lineage>
</organism>
<dbReference type="InterPro" id="IPR018658">
    <property type="entry name" value="DUF2089"/>
</dbReference>
<comment type="caution">
    <text evidence="3">The sequence shown here is derived from an EMBL/GenBank/DDBJ whole genome shotgun (WGS) entry which is preliminary data.</text>
</comment>
<dbReference type="RefSeq" id="WP_212215342.1">
    <property type="nucleotide sequence ID" value="NZ_JAGUCO010000003.1"/>
</dbReference>
<dbReference type="Pfam" id="PF22747">
    <property type="entry name" value="Zn_ribbon_DUF2089"/>
    <property type="match status" value="1"/>
</dbReference>
<keyword evidence="4" id="KW-1185">Reference proteome</keyword>
<accession>A0ABS5JT64</accession>
<reference evidence="3 4" key="1">
    <citation type="journal article" date="2015" name="Int. J. Syst. Evol. Microbiol.">
        <title>Carboxylicivirga linearis sp. nov., isolated from a sea cucumber culture pond.</title>
        <authorList>
            <person name="Wang F.Q."/>
            <person name="Zhou Y.X."/>
            <person name="Lin X.Z."/>
            <person name="Chen G.J."/>
            <person name="Du Z.J."/>
        </authorList>
    </citation>
    <scope>NUCLEOTIDE SEQUENCE [LARGE SCALE GENOMIC DNA]</scope>
    <source>
        <strain evidence="3 4">FB218</strain>
    </source>
</reference>
<feature type="domain" description="DUF2089" evidence="2">
    <location>
        <begin position="10"/>
        <end position="38"/>
    </location>
</feature>
<dbReference type="Pfam" id="PF09862">
    <property type="entry name" value="DUF2089"/>
    <property type="match status" value="1"/>
</dbReference>
<evidence type="ECO:0000313" key="4">
    <source>
        <dbReference type="Proteomes" id="UP000708576"/>
    </source>
</evidence>
<dbReference type="EMBL" id="JAGUCO010000003">
    <property type="protein sequence ID" value="MBS2098103.1"/>
    <property type="molecule type" value="Genomic_DNA"/>
</dbReference>
<evidence type="ECO:0000259" key="2">
    <source>
        <dbReference type="Pfam" id="PF22747"/>
    </source>
</evidence>
<dbReference type="Proteomes" id="UP000708576">
    <property type="component" value="Unassembled WGS sequence"/>
</dbReference>
<dbReference type="InterPro" id="IPR053957">
    <property type="entry name" value="DUF2089_Zn_ribbon"/>
</dbReference>
<protein>
    <submittedName>
        <fullName evidence="3">DUF2089 family protein</fullName>
    </submittedName>
</protein>